<dbReference type="Gene3D" id="3.10.20.90">
    <property type="entry name" value="Phosphatidylinositol 3-kinase Catalytic Subunit, Chain A, domain 1"/>
    <property type="match status" value="1"/>
</dbReference>
<accession>A0A485NW53</accession>
<gene>
    <name evidence="2" type="ORF">LYPA_23C008285</name>
</gene>
<keyword evidence="3" id="KW-1185">Reference proteome</keyword>
<dbReference type="SUPFAM" id="SSF54236">
    <property type="entry name" value="Ubiquitin-like"/>
    <property type="match status" value="1"/>
</dbReference>
<proteinExistence type="predicted"/>
<sequence length="89" mass="10070">MGKTITLKVEPNDTIENVKAKIQDEEGILPDQQHLIVVYKTAGGWLNSLRLPYPERVHPALDTLPARWHHPAFPPPAGPEIQLQQDYLL</sequence>
<dbReference type="PANTHER" id="PTHR10666">
    <property type="entry name" value="UBIQUITIN"/>
    <property type="match status" value="1"/>
</dbReference>
<evidence type="ECO:0000313" key="2">
    <source>
        <dbReference type="EMBL" id="VFV37550.1"/>
    </source>
</evidence>
<dbReference type="PRINTS" id="PR00348">
    <property type="entry name" value="UBIQUITIN"/>
</dbReference>
<dbReference type="Proteomes" id="UP000386466">
    <property type="component" value="Unassembled WGS sequence"/>
</dbReference>
<feature type="domain" description="Ubiquitin-like" evidence="1">
    <location>
        <begin position="1"/>
        <end position="48"/>
    </location>
</feature>
<evidence type="ECO:0000259" key="1">
    <source>
        <dbReference type="PROSITE" id="PS50053"/>
    </source>
</evidence>
<dbReference type="EMBL" id="CAAGRJ010024570">
    <property type="protein sequence ID" value="VFV37550.1"/>
    <property type="molecule type" value="Genomic_DNA"/>
</dbReference>
<evidence type="ECO:0000313" key="3">
    <source>
        <dbReference type="Proteomes" id="UP000386466"/>
    </source>
</evidence>
<dbReference type="InterPro" id="IPR000626">
    <property type="entry name" value="Ubiquitin-like_dom"/>
</dbReference>
<dbReference type="PROSITE" id="PS50053">
    <property type="entry name" value="UBIQUITIN_2"/>
    <property type="match status" value="1"/>
</dbReference>
<dbReference type="InterPro" id="IPR019956">
    <property type="entry name" value="Ubiquitin_dom"/>
</dbReference>
<organism evidence="2 3">
    <name type="scientific">Lynx pardinus</name>
    <name type="common">Iberian lynx</name>
    <name type="synonym">Felis pardina</name>
    <dbReference type="NCBI Taxonomy" id="191816"/>
    <lineage>
        <taxon>Eukaryota</taxon>
        <taxon>Metazoa</taxon>
        <taxon>Chordata</taxon>
        <taxon>Craniata</taxon>
        <taxon>Vertebrata</taxon>
        <taxon>Euteleostomi</taxon>
        <taxon>Mammalia</taxon>
        <taxon>Eutheria</taxon>
        <taxon>Laurasiatheria</taxon>
        <taxon>Carnivora</taxon>
        <taxon>Feliformia</taxon>
        <taxon>Felidae</taxon>
        <taxon>Felinae</taxon>
        <taxon>Lynx</taxon>
    </lineage>
</organism>
<dbReference type="InterPro" id="IPR050158">
    <property type="entry name" value="Ubiquitin_ubiquitin-like"/>
</dbReference>
<dbReference type="Pfam" id="PF00240">
    <property type="entry name" value="ubiquitin"/>
    <property type="match status" value="1"/>
</dbReference>
<name>A0A485NW53_LYNPA</name>
<reference evidence="2 3" key="1">
    <citation type="submission" date="2019-01" db="EMBL/GenBank/DDBJ databases">
        <authorList>
            <person name="Alioto T."/>
            <person name="Alioto T."/>
        </authorList>
    </citation>
    <scope>NUCLEOTIDE SEQUENCE [LARGE SCALE GENOMIC DNA]</scope>
</reference>
<protein>
    <submittedName>
        <fullName evidence="2">Ubiquitin c variant 1</fullName>
    </submittedName>
</protein>
<dbReference type="AlphaFoldDB" id="A0A485NW53"/>
<dbReference type="InterPro" id="IPR029071">
    <property type="entry name" value="Ubiquitin-like_domsf"/>
</dbReference>
<feature type="non-terminal residue" evidence="2">
    <location>
        <position position="89"/>
    </location>
</feature>